<name>A0AAW8AWT8_KLEPN</name>
<feature type="transmembrane region" description="Helical" evidence="1">
    <location>
        <begin position="16"/>
        <end position="38"/>
    </location>
</feature>
<keyword evidence="1" id="KW-1133">Transmembrane helix</keyword>
<feature type="non-terminal residue" evidence="2">
    <location>
        <position position="1"/>
    </location>
</feature>
<evidence type="ECO:0000256" key="1">
    <source>
        <dbReference type="SAM" id="Phobius"/>
    </source>
</evidence>
<proteinExistence type="predicted"/>
<feature type="transmembrane region" description="Helical" evidence="1">
    <location>
        <begin position="44"/>
        <end position="67"/>
    </location>
</feature>
<protein>
    <submittedName>
        <fullName evidence="2">Uncharacterized protein</fullName>
    </submittedName>
</protein>
<evidence type="ECO:0000313" key="2">
    <source>
        <dbReference type="EMBL" id="MDP0971669.1"/>
    </source>
</evidence>
<keyword evidence="1" id="KW-0812">Transmembrane</keyword>
<evidence type="ECO:0000313" key="3">
    <source>
        <dbReference type="Proteomes" id="UP001244490"/>
    </source>
</evidence>
<dbReference type="EMBL" id="JAUUIA010001062">
    <property type="protein sequence ID" value="MDP0971669.1"/>
    <property type="molecule type" value="Genomic_DNA"/>
</dbReference>
<gene>
    <name evidence="2" type="ORF">Q6294_32525</name>
</gene>
<sequence length="82" mass="8555">GILAQAGLRIRDAAGLLAFFVPAGILLAGCVSMGFGFARLWLKTLFGVFLTAFFLAAAATVILARFLPGSALFPGGRLTLRL</sequence>
<keyword evidence="1" id="KW-0472">Membrane</keyword>
<accession>A0AAW8AWT8</accession>
<comment type="caution">
    <text evidence="2">The sequence shown here is derived from an EMBL/GenBank/DDBJ whole genome shotgun (WGS) entry which is preliminary data.</text>
</comment>
<organism evidence="2 3">
    <name type="scientific">Klebsiella pneumoniae</name>
    <dbReference type="NCBI Taxonomy" id="573"/>
    <lineage>
        <taxon>Bacteria</taxon>
        <taxon>Pseudomonadati</taxon>
        <taxon>Pseudomonadota</taxon>
        <taxon>Gammaproteobacteria</taxon>
        <taxon>Enterobacterales</taxon>
        <taxon>Enterobacteriaceae</taxon>
        <taxon>Klebsiella/Raoultella group</taxon>
        <taxon>Klebsiella</taxon>
        <taxon>Klebsiella pneumoniae complex</taxon>
    </lineage>
</organism>
<feature type="non-terminal residue" evidence="2">
    <location>
        <position position="82"/>
    </location>
</feature>
<reference evidence="2" key="1">
    <citation type="submission" date="2023-07" db="EMBL/GenBank/DDBJ databases">
        <authorList>
            <person name="Peng Z."/>
        </authorList>
    </citation>
    <scope>NUCLEOTIDE SEQUENCE</scope>
    <source>
        <strain evidence="2">KP219</strain>
    </source>
</reference>
<dbReference type="RefSeq" id="WP_305202695.1">
    <property type="nucleotide sequence ID" value="NZ_JAUUIA010001062.1"/>
</dbReference>
<dbReference type="Proteomes" id="UP001244490">
    <property type="component" value="Unassembled WGS sequence"/>
</dbReference>
<dbReference type="AlphaFoldDB" id="A0AAW8AWT8"/>